<proteinExistence type="predicted"/>
<comment type="caution">
    <text evidence="1">The sequence shown here is derived from an EMBL/GenBank/DDBJ whole genome shotgun (WGS) entry which is preliminary data.</text>
</comment>
<evidence type="ECO:0000313" key="1">
    <source>
        <dbReference type="EMBL" id="KAF3604337.1"/>
    </source>
</evidence>
<name>A0A8S9STH2_BRACR</name>
<gene>
    <name evidence="1" type="ORF">F2Q69_00032777</name>
</gene>
<dbReference type="PANTHER" id="PTHR35752">
    <property type="entry name" value="G-PROTEIN COUPLED RECEPTOR"/>
    <property type="match status" value="1"/>
</dbReference>
<evidence type="ECO:0000313" key="2">
    <source>
        <dbReference type="Proteomes" id="UP000712600"/>
    </source>
</evidence>
<dbReference type="PANTHER" id="PTHR35752:SF1">
    <property type="entry name" value="G-PROTEIN COUPLED RECEPTOR"/>
    <property type="match status" value="1"/>
</dbReference>
<dbReference type="EMBL" id="QGKX02000004">
    <property type="protein sequence ID" value="KAF3604337.1"/>
    <property type="molecule type" value="Genomic_DNA"/>
</dbReference>
<feature type="non-terminal residue" evidence="1">
    <location>
        <position position="1"/>
    </location>
</feature>
<dbReference type="AlphaFoldDB" id="A0A8S9STH2"/>
<organism evidence="1 2">
    <name type="scientific">Brassica cretica</name>
    <name type="common">Mustard</name>
    <dbReference type="NCBI Taxonomy" id="69181"/>
    <lineage>
        <taxon>Eukaryota</taxon>
        <taxon>Viridiplantae</taxon>
        <taxon>Streptophyta</taxon>
        <taxon>Embryophyta</taxon>
        <taxon>Tracheophyta</taxon>
        <taxon>Spermatophyta</taxon>
        <taxon>Magnoliopsida</taxon>
        <taxon>eudicotyledons</taxon>
        <taxon>Gunneridae</taxon>
        <taxon>Pentapetalae</taxon>
        <taxon>rosids</taxon>
        <taxon>malvids</taxon>
        <taxon>Brassicales</taxon>
        <taxon>Brassicaceae</taxon>
        <taxon>Brassiceae</taxon>
        <taxon>Brassica</taxon>
    </lineage>
</organism>
<protein>
    <submittedName>
        <fullName evidence="1">Uncharacterized protein</fullName>
    </submittedName>
</protein>
<reference evidence="1" key="1">
    <citation type="submission" date="2019-12" db="EMBL/GenBank/DDBJ databases">
        <title>Genome sequencing and annotation of Brassica cretica.</title>
        <authorList>
            <person name="Studholme D.J."/>
            <person name="Sarris P."/>
        </authorList>
    </citation>
    <scope>NUCLEOTIDE SEQUENCE</scope>
    <source>
        <strain evidence="1">PFS-109/04</strain>
        <tissue evidence="1">Leaf</tissue>
    </source>
</reference>
<sequence>FAIGLFDGAGSVPVPDSNCYALDNSSRLVDFVFSFYYSFLSSWIGHPFEYDGKEFDLVVRFCKDVETRGQAGYVDFGRFDPLSYFDSSSGHFDFVQGFYHGDLANCEQSYDKLGRTAQVNIICGNCVDGSCKGVSECPPSFFCFLPDETLETVLKSWKSIKSSFFLILTSGGLGCICSVTQDSTCRVTRGIDALPGMSLLSGLLETVSISKNGLKKVFIYDISSLYESSQETIYIRNVMDTVFVNRRVEVDKTTQELKRSTALLPMKSHGTALPRLLLKHQRRDQVKGHMVLSNLLIAFVKGSVSVNGMVCS</sequence>
<accession>A0A8S9STH2</accession>
<dbReference type="Proteomes" id="UP000712600">
    <property type="component" value="Unassembled WGS sequence"/>
</dbReference>